<dbReference type="Gene3D" id="1.10.340.30">
    <property type="entry name" value="Hypothetical protein, domain 2"/>
    <property type="match status" value="1"/>
</dbReference>
<feature type="binding site" evidence="1">
    <location>
        <position position="24"/>
    </location>
    <ligand>
        <name>Zn(2+)</name>
        <dbReference type="ChEBI" id="CHEBI:29105"/>
    </ligand>
</feature>
<dbReference type="InterPro" id="IPR005019">
    <property type="entry name" value="Adenine_glyco"/>
</dbReference>
<dbReference type="Proteomes" id="UP000594638">
    <property type="component" value="Unassembled WGS sequence"/>
</dbReference>
<evidence type="ECO:0000256" key="1">
    <source>
        <dbReference type="PIRSR" id="PIRSR605019-1"/>
    </source>
</evidence>
<protein>
    <submittedName>
        <fullName evidence="2">DNA-3-methyladenine glycosylase I</fullName>
    </submittedName>
</protein>
<keyword evidence="1" id="KW-0479">Metal-binding</keyword>
<dbReference type="Pfam" id="PF03352">
    <property type="entry name" value="Adenine_glyco"/>
    <property type="match status" value="1"/>
</dbReference>
<keyword evidence="3" id="KW-1185">Reference proteome</keyword>
<organism evidence="2 3">
    <name type="scientific">Olea europaea subsp. europaea</name>
    <dbReference type="NCBI Taxonomy" id="158383"/>
    <lineage>
        <taxon>Eukaryota</taxon>
        <taxon>Viridiplantae</taxon>
        <taxon>Streptophyta</taxon>
        <taxon>Embryophyta</taxon>
        <taxon>Tracheophyta</taxon>
        <taxon>Spermatophyta</taxon>
        <taxon>Magnoliopsida</taxon>
        <taxon>eudicotyledons</taxon>
        <taxon>Gunneridae</taxon>
        <taxon>Pentapetalae</taxon>
        <taxon>asterids</taxon>
        <taxon>lamiids</taxon>
        <taxon>Lamiales</taxon>
        <taxon>Oleaceae</taxon>
        <taxon>Oleeae</taxon>
        <taxon>Olea</taxon>
    </lineage>
</organism>
<dbReference type="OrthoDB" id="3941538at2759"/>
<comment type="caution">
    <text evidence="2">The sequence shown here is derived from an EMBL/GenBank/DDBJ whole genome shotgun (WGS) entry which is preliminary data.</text>
</comment>
<dbReference type="PANTHER" id="PTHR31116">
    <property type="entry name" value="OS04G0501200 PROTEIN"/>
    <property type="match status" value="1"/>
</dbReference>
<dbReference type="AlphaFoldDB" id="A0A8S0SYN4"/>
<evidence type="ECO:0000313" key="2">
    <source>
        <dbReference type="EMBL" id="CAA2996912.1"/>
    </source>
</evidence>
<dbReference type="InterPro" id="IPR011257">
    <property type="entry name" value="DNA_glycosylase"/>
</dbReference>
<dbReference type="GO" id="GO:0006284">
    <property type="term" value="P:base-excision repair"/>
    <property type="evidence" value="ECO:0007669"/>
    <property type="project" value="InterPro"/>
</dbReference>
<dbReference type="PANTHER" id="PTHR31116:SF5">
    <property type="entry name" value="OS06G0649800 PROTEIN"/>
    <property type="match status" value="1"/>
</dbReference>
<dbReference type="EMBL" id="CACTIH010005537">
    <property type="protein sequence ID" value="CAA2996912.1"/>
    <property type="molecule type" value="Genomic_DNA"/>
</dbReference>
<sequence length="144" mass="16241">MCSWVTSNTGSFLVLIGFPYAAFHDEEWGVPVHDDKKLFELLSFSTALIELTWPLILNKRNIFREVFLNFDPNAVSKLNEKKVGTPGSRASSLLLERAIFENARLICDLINEDKGLKTMNKGKTVEEIAELELGRAIDDFGFTT</sequence>
<dbReference type="Gramene" id="OE9A086329T1">
    <property type="protein sequence ID" value="OE9A086329C1"/>
    <property type="gene ID" value="OE9A086329"/>
</dbReference>
<dbReference type="GO" id="GO:0046872">
    <property type="term" value="F:metal ion binding"/>
    <property type="evidence" value="ECO:0007669"/>
    <property type="project" value="UniProtKB-KW"/>
</dbReference>
<name>A0A8S0SYN4_OLEEU</name>
<reference evidence="2 3" key="1">
    <citation type="submission" date="2019-12" db="EMBL/GenBank/DDBJ databases">
        <authorList>
            <person name="Alioto T."/>
            <person name="Alioto T."/>
            <person name="Gomez Garrido J."/>
        </authorList>
    </citation>
    <scope>NUCLEOTIDE SEQUENCE [LARGE SCALE GENOMIC DNA]</scope>
</reference>
<gene>
    <name evidence="2" type="ORF">OLEA9_A086329</name>
</gene>
<dbReference type="GO" id="GO:0008725">
    <property type="term" value="F:DNA-3-methyladenine glycosylase activity"/>
    <property type="evidence" value="ECO:0007669"/>
    <property type="project" value="InterPro"/>
</dbReference>
<keyword evidence="1" id="KW-0862">Zinc</keyword>
<proteinExistence type="predicted"/>
<accession>A0A8S0SYN4</accession>
<dbReference type="SUPFAM" id="SSF48150">
    <property type="entry name" value="DNA-glycosylase"/>
    <property type="match status" value="1"/>
</dbReference>
<evidence type="ECO:0000313" key="3">
    <source>
        <dbReference type="Proteomes" id="UP000594638"/>
    </source>
</evidence>
<feature type="binding site" evidence="1">
    <location>
        <position position="2"/>
    </location>
    <ligand>
        <name>Zn(2+)</name>
        <dbReference type="ChEBI" id="CHEBI:29105"/>
    </ligand>
</feature>